<dbReference type="SUPFAM" id="SSF55729">
    <property type="entry name" value="Acyl-CoA N-acyltransferases (Nat)"/>
    <property type="match status" value="1"/>
</dbReference>
<reference evidence="3" key="2">
    <citation type="submission" date="2023-07" db="EMBL/GenBank/DDBJ databases">
        <authorList>
            <person name="Jung D.-H."/>
        </authorList>
    </citation>
    <scope>NUCLEOTIDE SEQUENCE [LARGE SCALE GENOMIC DNA]</scope>
    <source>
        <strain evidence="3">JA-25</strain>
    </source>
</reference>
<keyword evidence="3" id="KW-1185">Reference proteome</keyword>
<sequence length="172" mass="19257">MSIRSVAAAHMPTIRLAAITDHDAIWSILEPVIRSGNTYMYAPNATREEMLAIWFMPGKFTYVAELEGQLVGTFYLVANQPGLGAHVANAGYMVHPDYRGSGIAQEMCRFSLEEARRLGFYAMQFNAVVSTNIVAVKLWERLGFTIIGTVPKAYQHQTLGLVDTYVMYQWLS</sequence>
<dbReference type="InterPro" id="IPR016181">
    <property type="entry name" value="Acyl_CoA_acyltransferase"/>
</dbReference>
<dbReference type="EMBL" id="WAEL01000010">
    <property type="protein sequence ID" value="NID13091.1"/>
    <property type="molecule type" value="Genomic_DNA"/>
</dbReference>
<protein>
    <submittedName>
        <fullName evidence="2">GNAT family N-acetyltransferase</fullName>
    </submittedName>
</protein>
<dbReference type="InterPro" id="IPR052742">
    <property type="entry name" value="Mito_N-acetyltransferase"/>
</dbReference>
<organism evidence="2 3">
    <name type="scientific">Fibrivirga algicola</name>
    <dbReference type="NCBI Taxonomy" id="2950420"/>
    <lineage>
        <taxon>Bacteria</taxon>
        <taxon>Pseudomonadati</taxon>
        <taxon>Bacteroidota</taxon>
        <taxon>Cytophagia</taxon>
        <taxon>Cytophagales</taxon>
        <taxon>Spirosomataceae</taxon>
        <taxon>Fibrivirga</taxon>
    </lineage>
</organism>
<dbReference type="CDD" id="cd04301">
    <property type="entry name" value="NAT_SF"/>
    <property type="match status" value="1"/>
</dbReference>
<name>A0ABX0QKU9_9BACT</name>
<dbReference type="Proteomes" id="UP000606008">
    <property type="component" value="Unassembled WGS sequence"/>
</dbReference>
<comment type="caution">
    <text evidence="2">The sequence shown here is derived from an EMBL/GenBank/DDBJ whole genome shotgun (WGS) entry which is preliminary data.</text>
</comment>
<evidence type="ECO:0000313" key="2">
    <source>
        <dbReference type="EMBL" id="NID13091.1"/>
    </source>
</evidence>
<dbReference type="Gene3D" id="3.40.630.30">
    <property type="match status" value="1"/>
</dbReference>
<dbReference type="InterPro" id="IPR000182">
    <property type="entry name" value="GNAT_dom"/>
</dbReference>
<evidence type="ECO:0000313" key="3">
    <source>
        <dbReference type="Proteomes" id="UP000606008"/>
    </source>
</evidence>
<dbReference type="Pfam" id="PF00583">
    <property type="entry name" value="Acetyltransf_1"/>
    <property type="match status" value="1"/>
</dbReference>
<dbReference type="PANTHER" id="PTHR43138">
    <property type="entry name" value="ACETYLTRANSFERASE, GNAT FAMILY"/>
    <property type="match status" value="1"/>
</dbReference>
<dbReference type="PROSITE" id="PS51186">
    <property type="entry name" value="GNAT"/>
    <property type="match status" value="1"/>
</dbReference>
<accession>A0ABX0QKU9</accession>
<dbReference type="PANTHER" id="PTHR43138:SF1">
    <property type="entry name" value="N-ACETYLTRANSFERASE ACA1"/>
    <property type="match status" value="1"/>
</dbReference>
<gene>
    <name evidence="2" type="ORF">F7231_23160</name>
</gene>
<proteinExistence type="predicted"/>
<feature type="domain" description="N-acetyltransferase" evidence="1">
    <location>
        <begin position="12"/>
        <end position="172"/>
    </location>
</feature>
<evidence type="ECO:0000259" key="1">
    <source>
        <dbReference type="PROSITE" id="PS51186"/>
    </source>
</evidence>
<reference evidence="3" key="1">
    <citation type="submission" date="2019-09" db="EMBL/GenBank/DDBJ databases">
        <authorList>
            <person name="Jung D.-H."/>
        </authorList>
    </citation>
    <scope>NUCLEOTIDE SEQUENCE [LARGE SCALE GENOMIC DNA]</scope>
    <source>
        <strain evidence="3">JA-25</strain>
    </source>
</reference>